<reference evidence="9 10" key="1">
    <citation type="journal article" date="2021" name="Elife">
        <title>Chloroplast acquisition without the gene transfer in kleptoplastic sea slugs, Plakobranchus ocellatus.</title>
        <authorList>
            <person name="Maeda T."/>
            <person name="Takahashi S."/>
            <person name="Yoshida T."/>
            <person name="Shimamura S."/>
            <person name="Takaki Y."/>
            <person name="Nagai Y."/>
            <person name="Toyoda A."/>
            <person name="Suzuki Y."/>
            <person name="Arimoto A."/>
            <person name="Ishii H."/>
            <person name="Satoh N."/>
            <person name="Nishiyama T."/>
            <person name="Hasebe M."/>
            <person name="Maruyama T."/>
            <person name="Minagawa J."/>
            <person name="Obokata J."/>
            <person name="Shigenobu S."/>
        </authorList>
    </citation>
    <scope>NUCLEOTIDE SEQUENCE [LARGE SCALE GENOMIC DNA]</scope>
</reference>
<evidence type="ECO:0000256" key="7">
    <source>
        <dbReference type="SAM" id="SignalP"/>
    </source>
</evidence>
<evidence type="ECO:0000256" key="2">
    <source>
        <dbReference type="ARBA" id="ARBA00022692"/>
    </source>
</evidence>
<keyword evidence="3 6" id="KW-1133">Transmembrane helix</keyword>
<comment type="caution">
    <text evidence="9">The sequence shown here is derived from an EMBL/GenBank/DDBJ whole genome shotgun (WGS) entry which is preliminary data.</text>
</comment>
<feature type="region of interest" description="Disordered" evidence="5">
    <location>
        <begin position="19"/>
        <end position="119"/>
    </location>
</feature>
<dbReference type="SUPFAM" id="SSF81321">
    <property type="entry name" value="Family A G protein-coupled receptor-like"/>
    <property type="match status" value="1"/>
</dbReference>
<keyword evidence="10" id="KW-1185">Reference proteome</keyword>
<feature type="chain" id="PRO_5043551186" evidence="7">
    <location>
        <begin position="18"/>
        <end position="413"/>
    </location>
</feature>
<dbReference type="PROSITE" id="PS50262">
    <property type="entry name" value="G_PROTEIN_RECEP_F1_2"/>
    <property type="match status" value="1"/>
</dbReference>
<dbReference type="Proteomes" id="UP000762676">
    <property type="component" value="Unassembled WGS sequence"/>
</dbReference>
<name>A0AAV4FDB5_9GAST</name>
<feature type="signal peptide" evidence="7">
    <location>
        <begin position="1"/>
        <end position="17"/>
    </location>
</feature>
<feature type="transmembrane region" description="Helical" evidence="6">
    <location>
        <begin position="332"/>
        <end position="354"/>
    </location>
</feature>
<evidence type="ECO:0000256" key="5">
    <source>
        <dbReference type="SAM" id="MobiDB-lite"/>
    </source>
</evidence>
<protein>
    <submittedName>
        <fullName evidence="9">5-hydroxytryptamine receptor 1A-beta</fullName>
    </submittedName>
</protein>
<feature type="transmembrane region" description="Helical" evidence="6">
    <location>
        <begin position="374"/>
        <end position="392"/>
    </location>
</feature>
<proteinExistence type="predicted"/>
<evidence type="ECO:0000313" key="10">
    <source>
        <dbReference type="Proteomes" id="UP000762676"/>
    </source>
</evidence>
<evidence type="ECO:0000256" key="6">
    <source>
        <dbReference type="SAM" id="Phobius"/>
    </source>
</evidence>
<evidence type="ECO:0000313" key="9">
    <source>
        <dbReference type="EMBL" id="GFR71026.1"/>
    </source>
</evidence>
<keyword evidence="4 6" id="KW-0472">Membrane</keyword>
<dbReference type="Gene3D" id="1.20.1070.10">
    <property type="entry name" value="Rhodopsin 7-helix transmembrane proteins"/>
    <property type="match status" value="1"/>
</dbReference>
<feature type="compositionally biased region" description="Polar residues" evidence="5">
    <location>
        <begin position="20"/>
        <end position="67"/>
    </location>
</feature>
<accession>A0AAV4FDB5</accession>
<dbReference type="AlphaFoldDB" id="A0AAV4FDB5"/>
<evidence type="ECO:0000256" key="4">
    <source>
        <dbReference type="ARBA" id="ARBA00023136"/>
    </source>
</evidence>
<feature type="compositionally biased region" description="Polar residues" evidence="5">
    <location>
        <begin position="133"/>
        <end position="145"/>
    </location>
</feature>
<feature type="domain" description="G-protein coupled receptors family 1 profile" evidence="8">
    <location>
        <begin position="284"/>
        <end position="390"/>
    </location>
</feature>
<sequence>MPFRIWRLVVRSRLAVAAHVTTSGPRTSSQDGNKQASEGATNRVDLNNSQNHDICFSNSDPQENSPESIIKGDDSSLENNDSKGGGCQVYMQLDPNNDTEQRTSINGEERRQSLEVKSQQDNISFSLDKIKLQNVSNQSSGPSSVTEDKNADGLDHMKTPDASPTQVRNPSPIPGNLKIEANGDPREYCLSVITQDKVIPFEININVDRVTKKNMVLKCGENLDEQCKTQASVSNCIASSQTTYSIQQKSCDPPRAAHTAECNAEGKPKSPGRVISNKAHVKTPVELFRAVSLKRIRQSITNIGRPTQDRKDATLKPRKALKSSLESNITRTALLLTVTFILCYVPFFCVSIPSLLHPELNYDNSAWCQNLINLAYRVYFVTPAINPLIFYTSNLEFRRKLKELLASRGSQRI</sequence>
<dbReference type="GO" id="GO:0016020">
    <property type="term" value="C:membrane"/>
    <property type="evidence" value="ECO:0007669"/>
    <property type="project" value="UniProtKB-SubCell"/>
</dbReference>
<evidence type="ECO:0000256" key="1">
    <source>
        <dbReference type="ARBA" id="ARBA00004370"/>
    </source>
</evidence>
<dbReference type="EMBL" id="BMAT01007766">
    <property type="protein sequence ID" value="GFR71026.1"/>
    <property type="molecule type" value="Genomic_DNA"/>
</dbReference>
<organism evidence="9 10">
    <name type="scientific">Elysia marginata</name>
    <dbReference type="NCBI Taxonomy" id="1093978"/>
    <lineage>
        <taxon>Eukaryota</taxon>
        <taxon>Metazoa</taxon>
        <taxon>Spiralia</taxon>
        <taxon>Lophotrochozoa</taxon>
        <taxon>Mollusca</taxon>
        <taxon>Gastropoda</taxon>
        <taxon>Heterobranchia</taxon>
        <taxon>Euthyneura</taxon>
        <taxon>Panpulmonata</taxon>
        <taxon>Sacoglossa</taxon>
        <taxon>Placobranchoidea</taxon>
        <taxon>Plakobranchidae</taxon>
        <taxon>Elysia</taxon>
    </lineage>
</organism>
<gene>
    <name evidence="9" type="ORF">ElyMa_003802200</name>
</gene>
<comment type="subcellular location">
    <subcellularLocation>
        <location evidence="1">Membrane</location>
    </subcellularLocation>
</comment>
<evidence type="ECO:0000256" key="3">
    <source>
        <dbReference type="ARBA" id="ARBA00022989"/>
    </source>
</evidence>
<feature type="compositionally biased region" description="Polar residues" evidence="5">
    <location>
        <begin position="94"/>
        <end position="106"/>
    </location>
</feature>
<keyword evidence="7" id="KW-0732">Signal</keyword>
<evidence type="ECO:0000259" key="8">
    <source>
        <dbReference type="PROSITE" id="PS50262"/>
    </source>
</evidence>
<dbReference type="CDD" id="cd00637">
    <property type="entry name" value="7tm_classA_rhodopsin-like"/>
    <property type="match status" value="1"/>
</dbReference>
<feature type="region of interest" description="Disordered" evidence="5">
    <location>
        <begin position="133"/>
        <end position="181"/>
    </location>
</feature>
<keyword evidence="2 6" id="KW-0812">Transmembrane</keyword>
<feature type="compositionally biased region" description="Basic and acidic residues" evidence="5">
    <location>
        <begin position="146"/>
        <end position="159"/>
    </location>
</feature>
<dbReference type="InterPro" id="IPR017452">
    <property type="entry name" value="GPCR_Rhodpsn_7TM"/>
</dbReference>
<keyword evidence="9" id="KW-0675">Receptor</keyword>